<dbReference type="Gene3D" id="2.60.120.1060">
    <property type="entry name" value="NPCBM/NEW2 domain"/>
    <property type="match status" value="1"/>
</dbReference>
<dbReference type="EMBL" id="SMKZ01000010">
    <property type="protein sequence ID" value="TDE11466.1"/>
    <property type="molecule type" value="Genomic_DNA"/>
</dbReference>
<accession>A0A4R5DCJ4</accession>
<gene>
    <name evidence="3" type="ORF">E1269_09370</name>
</gene>
<dbReference type="Proteomes" id="UP000294739">
    <property type="component" value="Unassembled WGS sequence"/>
</dbReference>
<dbReference type="PANTHER" id="PTHR43143:SF1">
    <property type="entry name" value="SERINE_THREONINE-PROTEIN PHOSPHATASE CPPED1"/>
    <property type="match status" value="1"/>
</dbReference>
<dbReference type="InterPro" id="IPR013222">
    <property type="entry name" value="Glyco_hyd_98_carb-bd"/>
</dbReference>
<evidence type="ECO:0000259" key="2">
    <source>
        <dbReference type="SMART" id="SM00776"/>
    </source>
</evidence>
<sequence length="629" mass="66712">MPSRWRARRSNFRTSLDIPTKGRPGMTHRATAAVLLGALIATAAAVPQATASPPAQAAAAQSAEPTGTSSGQDDDTVTFDVFSDIQGHLDDLENVLDAAHALDPGTEGLVINGDIVDRGYSFEYDDVQARLDAADRNGPVAAAIGNHEAYAGAWCDERTLCQPSWPNGWTEEGFYGNFLDFAARDSVYGEYSFGGVPILVTGTERLMWWKDLNLDDHIYLSDTQLDWLDERLRHHSRDGRPVFVFTHYPLADTVSASDGRAGQFHLQDAELRSVLGAYPNAVLFTSHTHADLRDGAWATRVAVPGGHPDGFVTVNTGAVLNHQYLHVTSGPEGAVIRARDTSADAWVNQIDVPRVEPDAPGRASVAVDVAEEAVAPGDTVRIEAAVANVGGRPIPWVDLTIEVPDGWSVEPVDAPPAGRLTDGDRRSGTWDVTAPGDAAADVVDVMVRAVDRRGDSLGQGASPLRVPSAPSGTPYVSDLPFIRADNGTGPVERDLSNGATAPGDGPALTMAGTVHPKGLGTTADSHTSVYLGGACTRFTATVGVDDRAPQASQRRPHDGRDDGGDVVLSVRADDGVVYESAVMRRGDTPEQIDVDVTGAERLHLVVDAADGSTAWDYADWADARLICAS</sequence>
<reference evidence="3 4" key="1">
    <citation type="submission" date="2019-03" db="EMBL/GenBank/DDBJ databases">
        <title>Draft genome sequences of novel Actinobacteria.</title>
        <authorList>
            <person name="Sahin N."/>
            <person name="Ay H."/>
            <person name="Saygin H."/>
        </authorList>
    </citation>
    <scope>NUCLEOTIDE SEQUENCE [LARGE SCALE GENOMIC DNA]</scope>
    <source>
        <strain evidence="3 4">5K138</strain>
    </source>
</reference>
<evidence type="ECO:0000313" key="3">
    <source>
        <dbReference type="EMBL" id="TDE11466.1"/>
    </source>
</evidence>
<name>A0A4R5DCJ4_9ACTN</name>
<dbReference type="PANTHER" id="PTHR43143">
    <property type="entry name" value="METALLOPHOSPHOESTERASE, CALCINEURIN SUPERFAMILY"/>
    <property type="match status" value="1"/>
</dbReference>
<dbReference type="GO" id="GO:0005975">
    <property type="term" value="P:carbohydrate metabolic process"/>
    <property type="evidence" value="ECO:0007669"/>
    <property type="project" value="UniProtKB-ARBA"/>
</dbReference>
<dbReference type="Pfam" id="PF10633">
    <property type="entry name" value="NPCBM_assoc"/>
    <property type="match status" value="1"/>
</dbReference>
<comment type="caution">
    <text evidence="3">The sequence shown here is derived from an EMBL/GenBank/DDBJ whole genome shotgun (WGS) entry which is preliminary data.</text>
</comment>
<dbReference type="GO" id="GO:0016787">
    <property type="term" value="F:hydrolase activity"/>
    <property type="evidence" value="ECO:0007669"/>
    <property type="project" value="UniProtKB-KW"/>
</dbReference>
<dbReference type="SMART" id="SM00776">
    <property type="entry name" value="NPCBM"/>
    <property type="match status" value="1"/>
</dbReference>
<dbReference type="InterPro" id="IPR004843">
    <property type="entry name" value="Calcineurin-like_PHP"/>
</dbReference>
<dbReference type="SUPFAM" id="SSF56300">
    <property type="entry name" value="Metallo-dependent phosphatases"/>
    <property type="match status" value="1"/>
</dbReference>
<proteinExistence type="predicted"/>
<feature type="compositionally biased region" description="Basic residues" evidence="1">
    <location>
        <begin position="1"/>
        <end position="11"/>
    </location>
</feature>
<dbReference type="InterPro" id="IPR051918">
    <property type="entry name" value="STPP_CPPED1"/>
</dbReference>
<evidence type="ECO:0000256" key="1">
    <source>
        <dbReference type="SAM" id="MobiDB-lite"/>
    </source>
</evidence>
<dbReference type="AlphaFoldDB" id="A0A4R5DCJ4"/>
<keyword evidence="3" id="KW-0378">Hydrolase</keyword>
<dbReference type="Gene3D" id="2.60.40.10">
    <property type="entry name" value="Immunoglobulins"/>
    <property type="match status" value="1"/>
</dbReference>
<feature type="region of interest" description="Disordered" evidence="1">
    <location>
        <begin position="1"/>
        <end position="24"/>
    </location>
</feature>
<dbReference type="SUPFAM" id="SSF49785">
    <property type="entry name" value="Galactose-binding domain-like"/>
    <property type="match status" value="1"/>
</dbReference>
<dbReference type="Pfam" id="PF08305">
    <property type="entry name" value="NPCBM"/>
    <property type="match status" value="1"/>
</dbReference>
<dbReference type="InterPro" id="IPR018905">
    <property type="entry name" value="A-galactase_NEW3"/>
</dbReference>
<dbReference type="InterPro" id="IPR008979">
    <property type="entry name" value="Galactose-bd-like_sf"/>
</dbReference>
<dbReference type="OrthoDB" id="57532at2"/>
<dbReference type="InterPro" id="IPR038637">
    <property type="entry name" value="NPCBM_sf"/>
</dbReference>
<feature type="domain" description="Glycosyl hydrolase family 98 putative carbohydrate-binding module" evidence="2">
    <location>
        <begin position="470"/>
        <end position="627"/>
    </location>
</feature>
<protein>
    <submittedName>
        <fullName evidence="3">Phosphohydrolase</fullName>
    </submittedName>
</protein>
<dbReference type="InterPro" id="IPR013783">
    <property type="entry name" value="Ig-like_fold"/>
</dbReference>
<dbReference type="InParanoid" id="A0A4R5DCJ4"/>
<feature type="region of interest" description="Disordered" evidence="1">
    <location>
        <begin position="55"/>
        <end position="77"/>
    </location>
</feature>
<dbReference type="Pfam" id="PF00149">
    <property type="entry name" value="Metallophos"/>
    <property type="match status" value="1"/>
</dbReference>
<keyword evidence="4" id="KW-1185">Reference proteome</keyword>
<dbReference type="Gene3D" id="3.60.21.10">
    <property type="match status" value="1"/>
</dbReference>
<evidence type="ECO:0000313" key="4">
    <source>
        <dbReference type="Proteomes" id="UP000294739"/>
    </source>
</evidence>
<dbReference type="InterPro" id="IPR029052">
    <property type="entry name" value="Metallo-depent_PP-like"/>
</dbReference>
<organism evidence="3 4">
    <name type="scientific">Jiangella asiatica</name>
    <dbReference type="NCBI Taxonomy" id="2530372"/>
    <lineage>
        <taxon>Bacteria</taxon>
        <taxon>Bacillati</taxon>
        <taxon>Actinomycetota</taxon>
        <taxon>Actinomycetes</taxon>
        <taxon>Jiangellales</taxon>
        <taxon>Jiangellaceae</taxon>
        <taxon>Jiangella</taxon>
    </lineage>
</organism>